<dbReference type="EMBL" id="QTSX02002912">
    <property type="protein sequence ID" value="KAJ9073362.1"/>
    <property type="molecule type" value="Genomic_DNA"/>
</dbReference>
<comment type="caution">
    <text evidence="1">The sequence shown here is derived from an EMBL/GenBank/DDBJ whole genome shotgun (WGS) entry which is preliminary data.</text>
</comment>
<evidence type="ECO:0000313" key="1">
    <source>
        <dbReference type="EMBL" id="KAJ9073362.1"/>
    </source>
</evidence>
<accession>A0ACC2TFR0</accession>
<reference evidence="1" key="1">
    <citation type="submission" date="2022-04" db="EMBL/GenBank/DDBJ databases">
        <title>Genome of the entomopathogenic fungus Entomophthora muscae.</title>
        <authorList>
            <person name="Elya C."/>
            <person name="Lovett B.R."/>
            <person name="Lee E."/>
            <person name="Macias A.M."/>
            <person name="Hajek A.E."/>
            <person name="De Bivort B.L."/>
            <person name="Kasson M.T."/>
            <person name="De Fine Licht H.H."/>
            <person name="Stajich J.E."/>
        </authorList>
    </citation>
    <scope>NUCLEOTIDE SEQUENCE</scope>
    <source>
        <strain evidence="1">Berkeley</strain>
    </source>
</reference>
<sequence length="589" mass="64215">MCGVLFILGVVPPSSDPEVSDQPALAAFFSRLTSHDIPEMNAMLSNRGPDVSSFGSALYSSSAGSPKVLLGFWGHTLFLRGTQATRQPLVHPKTGDMLCWNGEVFGGLEVPLESNDGQTILDLLAGYQTHEEIAELFCRLEGPHGFVFYKASLGAVYFGRDKLGIRSLLKATSPSGKDGAWLSLASLGPSSSYIGSDSGLSCSDWEEVDTNTLFYIDLKTLERTSKPVAKVITRPSSSYLTISTKLLEDPLPEFPQSDSKGSGELTLAQEIFRFHLTQKEYIESVQGLEKALLESIRRRVVSIPQNGEAARLGILFSGGIDCTMLAYYAHRFLPAGEPLDLLNVSFENPRIAALSVSKGQAPPPAPDRISGLSSLEELKLLCPGREFRFIAIDVTFAEVEACRDRLLVLLHPNVTEMDLSIAMAFWFAARGRGTLSTKPYTSKAKVLLSGLGADEQLAGYSRHRSAFERGSIPELVKEVQLDVSRISTRNLGRDDRVVSDQGKEARYPYLDGGVMAFLNRLPVQIKAAMHYPRGIGEKFLLRLLASQVGFTAPASFPKRAVQFGARTAKMRPGDAKSKGHHLLKPDKSG</sequence>
<dbReference type="Proteomes" id="UP001165960">
    <property type="component" value="Unassembled WGS sequence"/>
</dbReference>
<proteinExistence type="predicted"/>
<keyword evidence="2" id="KW-1185">Reference proteome</keyword>
<protein>
    <submittedName>
        <fullName evidence="1">Uncharacterized protein</fullName>
    </submittedName>
</protein>
<evidence type="ECO:0000313" key="2">
    <source>
        <dbReference type="Proteomes" id="UP001165960"/>
    </source>
</evidence>
<organism evidence="1 2">
    <name type="scientific">Entomophthora muscae</name>
    <dbReference type="NCBI Taxonomy" id="34485"/>
    <lineage>
        <taxon>Eukaryota</taxon>
        <taxon>Fungi</taxon>
        <taxon>Fungi incertae sedis</taxon>
        <taxon>Zoopagomycota</taxon>
        <taxon>Entomophthoromycotina</taxon>
        <taxon>Entomophthoromycetes</taxon>
        <taxon>Entomophthorales</taxon>
        <taxon>Entomophthoraceae</taxon>
        <taxon>Entomophthora</taxon>
    </lineage>
</organism>
<name>A0ACC2TFR0_9FUNG</name>
<gene>
    <name evidence="1" type="ORF">DSO57_1017242</name>
</gene>